<keyword evidence="2" id="KW-1133">Transmembrane helix</keyword>
<keyword evidence="2" id="KW-0472">Membrane</keyword>
<protein>
    <submittedName>
        <fullName evidence="3">Uncharacterized protein</fullName>
    </submittedName>
</protein>
<comment type="caution">
    <text evidence="3">The sequence shown here is derived from an EMBL/GenBank/DDBJ whole genome shotgun (WGS) entry which is preliminary data.</text>
</comment>
<dbReference type="AlphaFoldDB" id="X6P713"/>
<keyword evidence="4" id="KW-1185">Reference proteome</keyword>
<feature type="transmembrane region" description="Helical" evidence="2">
    <location>
        <begin position="6"/>
        <end position="22"/>
    </location>
</feature>
<dbReference type="EMBL" id="ASPP01002967">
    <property type="protein sequence ID" value="ETO33986.1"/>
    <property type="molecule type" value="Genomic_DNA"/>
</dbReference>
<evidence type="ECO:0000256" key="1">
    <source>
        <dbReference type="SAM" id="MobiDB-lite"/>
    </source>
</evidence>
<gene>
    <name evidence="3" type="ORF">RFI_03110</name>
</gene>
<keyword evidence="2" id="KW-0812">Transmembrane</keyword>
<sequence length="220" mass="25476">MISISVVSNILYLVNFFFRVYISQKIIPQYKKLLCLQLLKMSLFFFTKSFDMATSFVLQSTKPASKNYLFDSNDDEIAKTVAKSDDEEEGDKSQLKKKKQTHPEASSKPMMKGKLGEIWPFSIQPTCIETRHKGSNQTSTKQWRHDFGQTDLAIQSKKEIAKKREEEAEHVSHMNVNLVEHRLNIFDNAKSDWTIIASAKIVRRVIFCLCKEIIVIPIYF</sequence>
<feature type="region of interest" description="Disordered" evidence="1">
    <location>
        <begin position="81"/>
        <end position="111"/>
    </location>
</feature>
<evidence type="ECO:0000256" key="2">
    <source>
        <dbReference type="SAM" id="Phobius"/>
    </source>
</evidence>
<proteinExistence type="predicted"/>
<evidence type="ECO:0000313" key="4">
    <source>
        <dbReference type="Proteomes" id="UP000023152"/>
    </source>
</evidence>
<organism evidence="3 4">
    <name type="scientific">Reticulomyxa filosa</name>
    <dbReference type="NCBI Taxonomy" id="46433"/>
    <lineage>
        <taxon>Eukaryota</taxon>
        <taxon>Sar</taxon>
        <taxon>Rhizaria</taxon>
        <taxon>Retaria</taxon>
        <taxon>Foraminifera</taxon>
        <taxon>Monothalamids</taxon>
        <taxon>Reticulomyxidae</taxon>
        <taxon>Reticulomyxa</taxon>
    </lineage>
</organism>
<dbReference type="Proteomes" id="UP000023152">
    <property type="component" value="Unassembled WGS sequence"/>
</dbReference>
<accession>X6P713</accession>
<evidence type="ECO:0000313" key="3">
    <source>
        <dbReference type="EMBL" id="ETO33986.1"/>
    </source>
</evidence>
<reference evidence="3 4" key="1">
    <citation type="journal article" date="2013" name="Curr. Biol.">
        <title>The Genome of the Foraminiferan Reticulomyxa filosa.</title>
        <authorList>
            <person name="Glockner G."/>
            <person name="Hulsmann N."/>
            <person name="Schleicher M."/>
            <person name="Noegel A.A."/>
            <person name="Eichinger L."/>
            <person name="Gallinger C."/>
            <person name="Pawlowski J."/>
            <person name="Sierra R."/>
            <person name="Euteneuer U."/>
            <person name="Pillet L."/>
            <person name="Moustafa A."/>
            <person name="Platzer M."/>
            <person name="Groth M."/>
            <person name="Szafranski K."/>
            <person name="Schliwa M."/>
        </authorList>
    </citation>
    <scope>NUCLEOTIDE SEQUENCE [LARGE SCALE GENOMIC DNA]</scope>
</reference>
<name>X6P713_RETFI</name>